<reference evidence="2" key="1">
    <citation type="journal article" date="2016" name="Genome Announc.">
        <title>Draft genome sequences of fungus Aspergillus calidoustus.</title>
        <authorList>
            <person name="Horn F."/>
            <person name="Linde J."/>
            <person name="Mattern D.J."/>
            <person name="Walther G."/>
            <person name="Guthke R."/>
            <person name="Scherlach K."/>
            <person name="Martin K."/>
            <person name="Brakhage A.A."/>
            <person name="Petzke L."/>
            <person name="Valiante V."/>
        </authorList>
    </citation>
    <scope>NUCLEOTIDE SEQUENCE [LARGE SCALE GENOMIC DNA]</scope>
    <source>
        <strain evidence="2">SF006504</strain>
    </source>
</reference>
<keyword evidence="2" id="KW-1185">Reference proteome</keyword>
<accession>A0A0U5C2Z1</accession>
<dbReference type="Proteomes" id="UP000054771">
    <property type="component" value="Unassembled WGS sequence"/>
</dbReference>
<sequence length="96" mass="10829">MSITNSPLKFRRLVLTGAVTAITIAGTLYGAGLKTEKEVAQKVQKSREVTIDERIAVLRDLRQNLVGKKDLIEKQMHDLDAKIEERKQKGIDNKRV</sequence>
<dbReference type="OMA" id="WIMTGAV"/>
<dbReference type="EMBL" id="CDMC01000001">
    <property type="protein sequence ID" value="CEL01884.1"/>
    <property type="molecule type" value="Genomic_DNA"/>
</dbReference>
<name>A0A0U5C2Z1_ASPCI</name>
<protein>
    <submittedName>
        <fullName evidence="1">Uncharacterized protein</fullName>
    </submittedName>
</protein>
<proteinExistence type="predicted"/>
<evidence type="ECO:0000313" key="1">
    <source>
        <dbReference type="EMBL" id="CEL01884.1"/>
    </source>
</evidence>
<evidence type="ECO:0000313" key="2">
    <source>
        <dbReference type="Proteomes" id="UP000054771"/>
    </source>
</evidence>
<dbReference type="OrthoDB" id="5428081at2759"/>
<dbReference type="AlphaFoldDB" id="A0A0U5C2Z1"/>
<gene>
    <name evidence="1" type="ORF">ASPCAL01460</name>
</gene>
<organism evidence="1 2">
    <name type="scientific">Aspergillus calidoustus</name>
    <dbReference type="NCBI Taxonomy" id="454130"/>
    <lineage>
        <taxon>Eukaryota</taxon>
        <taxon>Fungi</taxon>
        <taxon>Dikarya</taxon>
        <taxon>Ascomycota</taxon>
        <taxon>Pezizomycotina</taxon>
        <taxon>Eurotiomycetes</taxon>
        <taxon>Eurotiomycetidae</taxon>
        <taxon>Eurotiales</taxon>
        <taxon>Aspergillaceae</taxon>
        <taxon>Aspergillus</taxon>
        <taxon>Aspergillus subgen. Nidulantes</taxon>
    </lineage>
</organism>